<evidence type="ECO:0000313" key="1">
    <source>
        <dbReference type="EMBL" id="KAK5770229.1"/>
    </source>
</evidence>
<comment type="caution">
    <text evidence="1">The sequence shown here is derived from an EMBL/GenBank/DDBJ whole genome shotgun (WGS) entry which is preliminary data.</text>
</comment>
<evidence type="ECO:0000313" key="2">
    <source>
        <dbReference type="Proteomes" id="UP001358586"/>
    </source>
</evidence>
<accession>A0ABR0MAD5</accession>
<name>A0ABR0MAD5_GOSAR</name>
<sequence length="62" mass="7274">MLFFTVGTQLNSVKKLLDLDFNWIIPGHGRRIEFKDVGEKNAVLEAFVEEKYAHYSSDKNKW</sequence>
<dbReference type="PANTHER" id="PTHR42773:SF1">
    <property type="entry name" value="METALLO-BETA-LACTAMASE FAMILY PROTEIN"/>
    <property type="match status" value="1"/>
</dbReference>
<dbReference type="SUPFAM" id="SSF56281">
    <property type="entry name" value="Metallo-hydrolase/oxidoreductase"/>
    <property type="match status" value="1"/>
</dbReference>
<dbReference type="Proteomes" id="UP001358586">
    <property type="component" value="Chromosome 13"/>
</dbReference>
<proteinExistence type="predicted"/>
<dbReference type="InterPro" id="IPR036866">
    <property type="entry name" value="RibonucZ/Hydroxyglut_hydro"/>
</dbReference>
<keyword evidence="2" id="KW-1185">Reference proteome</keyword>
<dbReference type="EMBL" id="JARKNE010000013">
    <property type="protein sequence ID" value="KAK5770229.1"/>
    <property type="molecule type" value="Genomic_DNA"/>
</dbReference>
<gene>
    <name evidence="1" type="ORF">PVK06_046379</name>
</gene>
<organism evidence="1 2">
    <name type="scientific">Gossypium arboreum</name>
    <name type="common">Tree cotton</name>
    <name type="synonym">Gossypium nanking</name>
    <dbReference type="NCBI Taxonomy" id="29729"/>
    <lineage>
        <taxon>Eukaryota</taxon>
        <taxon>Viridiplantae</taxon>
        <taxon>Streptophyta</taxon>
        <taxon>Embryophyta</taxon>
        <taxon>Tracheophyta</taxon>
        <taxon>Spermatophyta</taxon>
        <taxon>Magnoliopsida</taxon>
        <taxon>eudicotyledons</taxon>
        <taxon>Gunneridae</taxon>
        <taxon>Pentapetalae</taxon>
        <taxon>rosids</taxon>
        <taxon>malvids</taxon>
        <taxon>Malvales</taxon>
        <taxon>Malvaceae</taxon>
        <taxon>Malvoideae</taxon>
        <taxon>Gossypium</taxon>
    </lineage>
</organism>
<dbReference type="PANTHER" id="PTHR42773">
    <property type="entry name" value="METALLO-BETA-LACTAMASE-RELATED"/>
    <property type="match status" value="1"/>
</dbReference>
<protein>
    <submittedName>
        <fullName evidence="1">Uncharacterized protein</fullName>
    </submittedName>
</protein>
<reference evidence="1 2" key="1">
    <citation type="submission" date="2023-03" db="EMBL/GenBank/DDBJ databases">
        <title>WGS of Gossypium arboreum.</title>
        <authorList>
            <person name="Yu D."/>
        </authorList>
    </citation>
    <scope>NUCLEOTIDE SEQUENCE [LARGE SCALE GENOMIC DNA]</scope>
    <source>
        <tissue evidence="1">Leaf</tissue>
    </source>
</reference>